<feature type="non-terminal residue" evidence="1">
    <location>
        <position position="1"/>
    </location>
</feature>
<comment type="caution">
    <text evidence="1">The sequence shown here is derived from an EMBL/GenBank/DDBJ whole genome shotgun (WGS) entry which is preliminary data.</text>
</comment>
<accession>A0A699IYU6</accession>
<organism evidence="1">
    <name type="scientific">Tanacetum cinerariifolium</name>
    <name type="common">Dalmatian daisy</name>
    <name type="synonym">Chrysanthemum cinerariifolium</name>
    <dbReference type="NCBI Taxonomy" id="118510"/>
    <lineage>
        <taxon>Eukaryota</taxon>
        <taxon>Viridiplantae</taxon>
        <taxon>Streptophyta</taxon>
        <taxon>Embryophyta</taxon>
        <taxon>Tracheophyta</taxon>
        <taxon>Spermatophyta</taxon>
        <taxon>Magnoliopsida</taxon>
        <taxon>eudicotyledons</taxon>
        <taxon>Gunneridae</taxon>
        <taxon>Pentapetalae</taxon>
        <taxon>asterids</taxon>
        <taxon>campanulids</taxon>
        <taxon>Asterales</taxon>
        <taxon>Asteraceae</taxon>
        <taxon>Asteroideae</taxon>
        <taxon>Anthemideae</taxon>
        <taxon>Anthemidinae</taxon>
        <taxon>Tanacetum</taxon>
    </lineage>
</organism>
<proteinExistence type="predicted"/>
<sequence length="217" mass="24277">DEDSNSLDAYNWSKGFLKVNSLLLSISLGHQPCLIFQNITILIKLNFVNPLESYNHDTVWLRVIQATKGIGCKLFSSGYQSRWVANDVINRVILALFSEMMKCLSEIDDGVPAELTKTGTARARETGLSTRGGSRITEDTKVTEKGKIRLFIMHQLIWGFVMTSVNKGSVLSVTSSSNSFCPKKNQGLKKYQHCPSSLNESTVLSFNNVVLLWSHWN</sequence>
<reference evidence="1" key="1">
    <citation type="journal article" date="2019" name="Sci. Rep.">
        <title>Draft genome of Tanacetum cinerariifolium, the natural source of mosquito coil.</title>
        <authorList>
            <person name="Yamashiro T."/>
            <person name="Shiraishi A."/>
            <person name="Satake H."/>
            <person name="Nakayama K."/>
        </authorList>
    </citation>
    <scope>NUCLEOTIDE SEQUENCE</scope>
</reference>
<name>A0A699IYU6_TANCI</name>
<gene>
    <name evidence="1" type="ORF">Tci_568813</name>
</gene>
<evidence type="ECO:0000313" key="1">
    <source>
        <dbReference type="EMBL" id="GEZ96840.1"/>
    </source>
</evidence>
<dbReference type="AlphaFoldDB" id="A0A699IYU6"/>
<dbReference type="EMBL" id="BKCJ010349112">
    <property type="protein sequence ID" value="GEZ96840.1"/>
    <property type="molecule type" value="Genomic_DNA"/>
</dbReference>
<protein>
    <submittedName>
        <fullName evidence="1">Uncharacterized protein</fullName>
    </submittedName>
</protein>